<proteinExistence type="predicted"/>
<organism evidence="2">
    <name type="scientific">marine metagenome</name>
    <dbReference type="NCBI Taxonomy" id="408172"/>
    <lineage>
        <taxon>unclassified sequences</taxon>
        <taxon>metagenomes</taxon>
        <taxon>ecological metagenomes</taxon>
    </lineage>
</organism>
<evidence type="ECO:0000259" key="1">
    <source>
        <dbReference type="Pfam" id="PF07978"/>
    </source>
</evidence>
<dbReference type="EMBL" id="UINC01163077">
    <property type="protein sequence ID" value="SVD63189.1"/>
    <property type="molecule type" value="Genomic_DNA"/>
</dbReference>
<reference evidence="2" key="1">
    <citation type="submission" date="2018-05" db="EMBL/GenBank/DDBJ databases">
        <authorList>
            <person name="Lanie J.A."/>
            <person name="Ng W.-L."/>
            <person name="Kazmierczak K.M."/>
            <person name="Andrzejewski T.M."/>
            <person name="Davidsen T.M."/>
            <person name="Wayne K.J."/>
            <person name="Tettelin H."/>
            <person name="Glass J.I."/>
            <person name="Rusch D."/>
            <person name="Podicherti R."/>
            <person name="Tsui H.-C.T."/>
            <person name="Winkler M.E."/>
        </authorList>
    </citation>
    <scope>NUCLEOTIDE SEQUENCE</scope>
</reference>
<evidence type="ECO:0000313" key="2">
    <source>
        <dbReference type="EMBL" id="SVD63189.1"/>
    </source>
</evidence>
<gene>
    <name evidence="2" type="ORF">METZ01_LOCUS416043</name>
</gene>
<dbReference type="InterPro" id="IPR012577">
    <property type="entry name" value="NIPSNAP"/>
</dbReference>
<name>A0A382WX48_9ZZZZ</name>
<dbReference type="SUPFAM" id="SSF54909">
    <property type="entry name" value="Dimeric alpha+beta barrel"/>
    <property type="match status" value="1"/>
</dbReference>
<protein>
    <recommendedName>
        <fullName evidence="1">NIPSNAP domain-containing protein</fullName>
    </recommendedName>
</protein>
<feature type="domain" description="NIPSNAP" evidence="1">
    <location>
        <begin position="72"/>
        <end position="155"/>
    </location>
</feature>
<dbReference type="Gene3D" id="3.30.70.100">
    <property type="match status" value="1"/>
</dbReference>
<dbReference type="Pfam" id="PF07978">
    <property type="entry name" value="NIPSNAP"/>
    <property type="match status" value="1"/>
</dbReference>
<accession>A0A382WX48</accession>
<dbReference type="AlphaFoldDB" id="A0A382WX48"/>
<sequence>MKKAILGLFVSVSLTGVASAQDAPPPPCGPKGDLPASLSTNVAADSRCFEIRMYTANTMRNGGGDYALAIDELHQRFREEEVAIFVKHGAEFIAAWQRLDDPETLVWMLAYRDRAHRTEVWQGFAADPAWEALRNKYPVGVSIESYMMSATDYSKLK</sequence>
<dbReference type="InterPro" id="IPR011008">
    <property type="entry name" value="Dimeric_a/b-barrel"/>
</dbReference>